<evidence type="ECO:0000256" key="8">
    <source>
        <dbReference type="SAM" id="Phobius"/>
    </source>
</evidence>
<name>A0A9P0IVP5_APHGO</name>
<evidence type="ECO:0000313" key="11">
    <source>
        <dbReference type="Proteomes" id="UP001154329"/>
    </source>
</evidence>
<dbReference type="InterPro" id="IPR037519">
    <property type="entry name" value="LITAF_fam"/>
</dbReference>
<dbReference type="GO" id="GO:0031902">
    <property type="term" value="C:late endosome membrane"/>
    <property type="evidence" value="ECO:0007669"/>
    <property type="project" value="UniProtKB-SubCell"/>
</dbReference>
<keyword evidence="8" id="KW-1133">Transmembrane helix</keyword>
<dbReference type="SMART" id="SM00714">
    <property type="entry name" value="LITAF"/>
    <property type="match status" value="1"/>
</dbReference>
<evidence type="ECO:0000259" key="9">
    <source>
        <dbReference type="PROSITE" id="PS51837"/>
    </source>
</evidence>
<dbReference type="PANTHER" id="PTHR23292:SF6">
    <property type="entry name" value="FI16602P1-RELATED"/>
    <property type="match status" value="1"/>
</dbReference>
<dbReference type="GO" id="GO:0008270">
    <property type="term" value="F:zinc ion binding"/>
    <property type="evidence" value="ECO:0007669"/>
    <property type="project" value="TreeGrafter"/>
</dbReference>
<feature type="transmembrane region" description="Helical" evidence="8">
    <location>
        <begin position="55"/>
        <end position="78"/>
    </location>
</feature>
<comment type="subcellular location">
    <subcellularLocation>
        <location evidence="2">Endosome membrane</location>
        <topology evidence="2">Peripheral membrane protein</topology>
    </subcellularLocation>
    <subcellularLocation>
        <location evidence="1">Late endosome membrane</location>
    </subcellularLocation>
    <subcellularLocation>
        <location evidence="3">Lysosome membrane</location>
        <topology evidence="3">Peripheral membrane protein</topology>
        <orientation evidence="3">Cytoplasmic side</orientation>
    </subcellularLocation>
</comment>
<keyword evidence="7 8" id="KW-0472">Membrane</keyword>
<dbReference type="Proteomes" id="UP001154329">
    <property type="component" value="Chromosome 2"/>
</dbReference>
<evidence type="ECO:0000256" key="5">
    <source>
        <dbReference type="ARBA" id="ARBA00022723"/>
    </source>
</evidence>
<reference evidence="10" key="2">
    <citation type="submission" date="2022-10" db="EMBL/GenBank/DDBJ databases">
        <authorList>
            <consortium name="ENA_rothamsted_submissions"/>
            <consortium name="culmorum"/>
            <person name="King R."/>
        </authorList>
    </citation>
    <scope>NUCLEOTIDE SEQUENCE</scope>
</reference>
<accession>A0A9P0IVP5</accession>
<feature type="domain" description="LITAF" evidence="9">
    <location>
        <begin position="16"/>
        <end position="100"/>
    </location>
</feature>
<proteinExistence type="inferred from homology"/>
<dbReference type="AlphaFoldDB" id="A0A9P0IVP5"/>
<keyword evidence="8" id="KW-0812">Transmembrane</keyword>
<organism evidence="10 11">
    <name type="scientific">Aphis gossypii</name>
    <name type="common">Cotton aphid</name>
    <dbReference type="NCBI Taxonomy" id="80765"/>
    <lineage>
        <taxon>Eukaryota</taxon>
        <taxon>Metazoa</taxon>
        <taxon>Ecdysozoa</taxon>
        <taxon>Arthropoda</taxon>
        <taxon>Hexapoda</taxon>
        <taxon>Insecta</taxon>
        <taxon>Pterygota</taxon>
        <taxon>Neoptera</taxon>
        <taxon>Paraneoptera</taxon>
        <taxon>Hemiptera</taxon>
        <taxon>Sternorrhyncha</taxon>
        <taxon>Aphidomorpha</taxon>
        <taxon>Aphidoidea</taxon>
        <taxon>Aphididae</taxon>
        <taxon>Aphidini</taxon>
        <taxon>Aphis</taxon>
        <taxon>Aphis</taxon>
    </lineage>
</organism>
<evidence type="ECO:0000256" key="6">
    <source>
        <dbReference type="ARBA" id="ARBA00022833"/>
    </source>
</evidence>
<keyword evidence="11" id="KW-1185">Reference proteome</keyword>
<evidence type="ECO:0000256" key="3">
    <source>
        <dbReference type="ARBA" id="ARBA00004630"/>
    </source>
</evidence>
<dbReference type="InterPro" id="IPR006629">
    <property type="entry name" value="LITAF"/>
</dbReference>
<dbReference type="EMBL" id="OU899035">
    <property type="protein sequence ID" value="CAH1720892.1"/>
    <property type="molecule type" value="Genomic_DNA"/>
</dbReference>
<evidence type="ECO:0000256" key="1">
    <source>
        <dbReference type="ARBA" id="ARBA00004414"/>
    </source>
</evidence>
<dbReference type="PROSITE" id="PS51837">
    <property type="entry name" value="LITAF"/>
    <property type="match status" value="1"/>
</dbReference>
<evidence type="ECO:0000256" key="4">
    <source>
        <dbReference type="ARBA" id="ARBA00005975"/>
    </source>
</evidence>
<reference evidence="10" key="1">
    <citation type="submission" date="2022-02" db="EMBL/GenBank/DDBJ databases">
        <authorList>
            <person name="King R."/>
        </authorList>
    </citation>
    <scope>NUCLEOTIDE SEQUENCE</scope>
</reference>
<gene>
    <name evidence="10" type="ORF">APHIGO_LOCUS4164</name>
</gene>
<comment type="similarity">
    <text evidence="4">Belongs to the CDIP1/LITAF family.</text>
</comment>
<dbReference type="Pfam" id="PF10601">
    <property type="entry name" value="zf-LITAF-like"/>
    <property type="match status" value="1"/>
</dbReference>
<keyword evidence="6" id="KW-0862">Zinc</keyword>
<evidence type="ECO:0000256" key="2">
    <source>
        <dbReference type="ARBA" id="ARBA00004481"/>
    </source>
</evidence>
<keyword evidence="5" id="KW-0479">Metal-binding</keyword>
<protein>
    <recommendedName>
        <fullName evidence="9">LITAF domain-containing protein</fullName>
    </recommendedName>
</protein>
<dbReference type="GO" id="GO:0005765">
    <property type="term" value="C:lysosomal membrane"/>
    <property type="evidence" value="ECO:0007669"/>
    <property type="project" value="UniProtKB-SubCell"/>
</dbReference>
<sequence length="100" mass="10884">MASVPPRNIQRPLGVPSHAIASPLLSFGPNRTKIICPSCGLPISTSTSVTPKASAWWSCLLICIFGCWFGCCLIPCCLQSCNVVHHRCPNCDMYLGQYRS</sequence>
<evidence type="ECO:0000256" key="7">
    <source>
        <dbReference type="ARBA" id="ARBA00023136"/>
    </source>
</evidence>
<evidence type="ECO:0000313" key="10">
    <source>
        <dbReference type="EMBL" id="CAH1720892.1"/>
    </source>
</evidence>
<dbReference type="PANTHER" id="PTHR23292">
    <property type="entry name" value="LIPOPOLYSACCHARIDE-INDUCED TUMOR NECROSIS FACTOR-ALPHA FACTOR"/>
    <property type="match status" value="1"/>
</dbReference>